<protein>
    <submittedName>
        <fullName evidence="1">Uncharacterized protein</fullName>
    </submittedName>
</protein>
<dbReference type="EMBL" id="CAEKDK010000007">
    <property type="protein sequence ID" value="CAB4287300.1"/>
    <property type="molecule type" value="Genomic_DNA"/>
</dbReference>
<dbReference type="AlphaFoldDB" id="A0A6J5VE84"/>
<dbReference type="InterPro" id="IPR004405">
    <property type="entry name" value="TF_pelota"/>
</dbReference>
<dbReference type="GO" id="GO:0070481">
    <property type="term" value="P:nuclear-transcribed mRNA catabolic process, non-stop decay"/>
    <property type="evidence" value="ECO:0007669"/>
    <property type="project" value="InterPro"/>
</dbReference>
<evidence type="ECO:0000313" key="2">
    <source>
        <dbReference type="Proteomes" id="UP000507222"/>
    </source>
</evidence>
<dbReference type="GO" id="GO:0070966">
    <property type="term" value="P:nuclear-transcribed mRNA catabolic process, no-go decay"/>
    <property type="evidence" value="ECO:0007669"/>
    <property type="project" value="InterPro"/>
</dbReference>
<dbReference type="PANTHER" id="PTHR10853">
    <property type="entry name" value="PELOTA"/>
    <property type="match status" value="1"/>
</dbReference>
<sequence>MRFCMTVDQGHPGCDGDQGLQGVFGHEIGTRHKYVGLVKLVKEAGGKAIVFSAKHVAGVEPATTSIAPILRFPMPDLDDGFVT</sequence>
<accession>A0A6J5VE84</accession>
<dbReference type="SUPFAM" id="SSF55315">
    <property type="entry name" value="L30e-like"/>
    <property type="match status" value="1"/>
</dbReference>
<reference evidence="1 2" key="1">
    <citation type="submission" date="2020-05" db="EMBL/GenBank/DDBJ databases">
        <authorList>
            <person name="Campoy J."/>
            <person name="Schneeberger K."/>
            <person name="Spophaly S."/>
        </authorList>
    </citation>
    <scope>NUCLEOTIDE SEQUENCE [LARGE SCALE GENOMIC DNA]</scope>
    <source>
        <strain evidence="1">PruArmRojPasFocal</strain>
    </source>
</reference>
<organism evidence="1 2">
    <name type="scientific">Prunus armeniaca</name>
    <name type="common">Apricot</name>
    <name type="synonym">Armeniaca vulgaris</name>
    <dbReference type="NCBI Taxonomy" id="36596"/>
    <lineage>
        <taxon>Eukaryota</taxon>
        <taxon>Viridiplantae</taxon>
        <taxon>Streptophyta</taxon>
        <taxon>Embryophyta</taxon>
        <taxon>Tracheophyta</taxon>
        <taxon>Spermatophyta</taxon>
        <taxon>Magnoliopsida</taxon>
        <taxon>eudicotyledons</taxon>
        <taxon>Gunneridae</taxon>
        <taxon>Pentapetalae</taxon>
        <taxon>rosids</taxon>
        <taxon>fabids</taxon>
        <taxon>Rosales</taxon>
        <taxon>Rosaceae</taxon>
        <taxon>Amygdaloideae</taxon>
        <taxon>Amygdaleae</taxon>
        <taxon>Prunus</taxon>
    </lineage>
</organism>
<dbReference type="InterPro" id="IPR029064">
    <property type="entry name" value="Ribosomal_eL30-like_sf"/>
</dbReference>
<name>A0A6J5VE84_PRUAR</name>
<gene>
    <name evidence="1" type="ORF">CURHAP_LOCUS45191</name>
</gene>
<proteinExistence type="predicted"/>
<dbReference type="Proteomes" id="UP000507222">
    <property type="component" value="Unassembled WGS sequence"/>
</dbReference>
<dbReference type="Gene3D" id="3.30.1330.30">
    <property type="match status" value="1"/>
</dbReference>
<dbReference type="GO" id="GO:0071025">
    <property type="term" value="P:RNA surveillance"/>
    <property type="evidence" value="ECO:0007669"/>
    <property type="project" value="InterPro"/>
</dbReference>
<evidence type="ECO:0000313" key="1">
    <source>
        <dbReference type="EMBL" id="CAB4287300.1"/>
    </source>
</evidence>
<dbReference type="GO" id="GO:0070651">
    <property type="term" value="P:nonfunctional rRNA decay"/>
    <property type="evidence" value="ECO:0007669"/>
    <property type="project" value="TreeGrafter"/>
</dbReference>
<dbReference type="GO" id="GO:0032790">
    <property type="term" value="P:ribosome disassembly"/>
    <property type="evidence" value="ECO:0007669"/>
    <property type="project" value="TreeGrafter"/>
</dbReference>
<dbReference type="GO" id="GO:0005737">
    <property type="term" value="C:cytoplasm"/>
    <property type="evidence" value="ECO:0007669"/>
    <property type="project" value="TreeGrafter"/>
</dbReference>
<dbReference type="PANTHER" id="PTHR10853:SF3">
    <property type="entry name" value="EUKARYOTIC RELEASE FACTOR 1 (ERF1) FAMILY PROTEIN"/>
    <property type="match status" value="1"/>
</dbReference>